<feature type="compositionally biased region" description="Basic residues" evidence="1">
    <location>
        <begin position="66"/>
        <end position="76"/>
    </location>
</feature>
<proteinExistence type="predicted"/>
<dbReference type="EMBL" id="CAJNBJ010000001">
    <property type="protein sequence ID" value="CAE6703443.1"/>
    <property type="molecule type" value="Genomic_DNA"/>
</dbReference>
<comment type="caution">
    <text evidence="2">The sequence shown here is derived from an EMBL/GenBank/DDBJ whole genome shotgun (WGS) entry which is preliminary data.</text>
</comment>
<evidence type="ECO:0008006" key="4">
    <source>
        <dbReference type="Google" id="ProtNLM"/>
    </source>
</evidence>
<reference evidence="2 3" key="1">
    <citation type="submission" date="2021-02" db="EMBL/GenBank/DDBJ databases">
        <authorList>
            <person name="Han P."/>
        </authorList>
    </citation>
    <scope>NUCLEOTIDE SEQUENCE [LARGE SCALE GENOMIC DNA]</scope>
    <source>
        <strain evidence="2">Candidatus Nitrospira sp. ZN2</strain>
    </source>
</reference>
<name>A0ABM8QLT3_9BACT</name>
<feature type="region of interest" description="Disordered" evidence="1">
    <location>
        <begin position="31"/>
        <end position="76"/>
    </location>
</feature>
<evidence type="ECO:0000313" key="3">
    <source>
        <dbReference type="Proteomes" id="UP000675880"/>
    </source>
</evidence>
<organism evidence="2 3">
    <name type="scientific">Nitrospira defluvii</name>
    <dbReference type="NCBI Taxonomy" id="330214"/>
    <lineage>
        <taxon>Bacteria</taxon>
        <taxon>Pseudomonadati</taxon>
        <taxon>Nitrospirota</taxon>
        <taxon>Nitrospiria</taxon>
        <taxon>Nitrospirales</taxon>
        <taxon>Nitrospiraceae</taxon>
        <taxon>Nitrospira</taxon>
    </lineage>
</organism>
<accession>A0ABM8QLT3</accession>
<sequence>MPWETESGSLRSSHEDLVTIKTTDLTAMPHCKSMSTYTKPRRHNGLDNEGSYMDNACTDTNWTKPGSRKHGLSPTA</sequence>
<protein>
    <recommendedName>
        <fullName evidence="4">Transposase</fullName>
    </recommendedName>
</protein>
<evidence type="ECO:0000313" key="2">
    <source>
        <dbReference type="EMBL" id="CAE6703443.1"/>
    </source>
</evidence>
<dbReference type="Proteomes" id="UP000675880">
    <property type="component" value="Unassembled WGS sequence"/>
</dbReference>
<gene>
    <name evidence="2" type="ORF">NSPZN2_10850</name>
</gene>
<evidence type="ECO:0000256" key="1">
    <source>
        <dbReference type="SAM" id="MobiDB-lite"/>
    </source>
</evidence>
<keyword evidence="3" id="KW-1185">Reference proteome</keyword>